<accession>M2YHF4</accession>
<evidence type="ECO:0000256" key="4">
    <source>
        <dbReference type="ARBA" id="ARBA00023015"/>
    </source>
</evidence>
<dbReference type="PANTHER" id="PTHR11078">
    <property type="entry name" value="N UTILIZATION SUBSTANCE PROTEIN B-RELATED"/>
    <property type="match status" value="1"/>
</dbReference>
<reference evidence="9 10" key="1">
    <citation type="journal article" date="2014" name="Genome Announc.">
        <title>Draft Genome Sequence of Kocuria palustris PEL.</title>
        <authorList>
            <person name="Sharma G."/>
            <person name="Khatri I."/>
            <person name="Subramanian S."/>
        </authorList>
    </citation>
    <scope>NUCLEOTIDE SEQUENCE [LARGE SCALE GENOMIC DNA]</scope>
    <source>
        <strain evidence="9 10">PEL</strain>
    </source>
</reference>
<comment type="function">
    <text evidence="6">Involved in transcription antitermination. Required for transcription of ribosomal RNA (rRNA) genes. Binds specifically to the boxA antiterminator sequence of the ribosomal RNA (rrn) operons.</text>
</comment>
<keyword evidence="4 6" id="KW-0805">Transcription regulation</keyword>
<evidence type="ECO:0000256" key="1">
    <source>
        <dbReference type="ARBA" id="ARBA00005952"/>
    </source>
</evidence>
<dbReference type="Proteomes" id="UP000009877">
    <property type="component" value="Unassembled WGS sequence"/>
</dbReference>
<protein>
    <recommendedName>
        <fullName evidence="6">Transcription antitermination protein NusB</fullName>
    </recommendedName>
    <alternativeName>
        <fullName evidence="6">Antitermination factor NusB</fullName>
    </alternativeName>
</protein>
<proteinExistence type="inferred from homology"/>
<feature type="domain" description="NusB/RsmB/TIM44" evidence="8">
    <location>
        <begin position="6"/>
        <end position="129"/>
    </location>
</feature>
<dbReference type="SUPFAM" id="SSF48013">
    <property type="entry name" value="NusB-like"/>
    <property type="match status" value="1"/>
</dbReference>
<sequence length="198" mass="21676">MSARGRARTRAVEVLFEAEQRDEPALEVMSRRRAHDDKQLGAYTEEIIRGVLLRRQEIDEAVQTWSRGWTLERMPAVDRTLLRVGAWELLYNDDVPDAVAVAEAVGLARELSTDDSPNFVNGLLGRLQKIKPTLLAAQQADPEAADQPTVAQVLAESAEQEQGVALPDFDEAELEGAQVLAPGSDEQEEGSAGRTDAS</sequence>
<evidence type="ECO:0000313" key="9">
    <source>
        <dbReference type="EMBL" id="EME37935.1"/>
    </source>
</evidence>
<feature type="region of interest" description="Disordered" evidence="7">
    <location>
        <begin position="141"/>
        <end position="198"/>
    </location>
</feature>
<dbReference type="Gene3D" id="1.10.940.10">
    <property type="entry name" value="NusB-like"/>
    <property type="match status" value="1"/>
</dbReference>
<evidence type="ECO:0000313" key="10">
    <source>
        <dbReference type="Proteomes" id="UP000009877"/>
    </source>
</evidence>
<comment type="caution">
    <text evidence="9">The sequence shown here is derived from an EMBL/GenBank/DDBJ whole genome shotgun (WGS) entry which is preliminary data.</text>
</comment>
<dbReference type="Pfam" id="PF01029">
    <property type="entry name" value="NusB"/>
    <property type="match status" value="1"/>
</dbReference>
<dbReference type="InterPro" id="IPR006027">
    <property type="entry name" value="NusB_RsmB_TIM44"/>
</dbReference>
<dbReference type="GO" id="GO:0031564">
    <property type="term" value="P:transcription antitermination"/>
    <property type="evidence" value="ECO:0007669"/>
    <property type="project" value="UniProtKB-KW"/>
</dbReference>
<dbReference type="InterPro" id="IPR035926">
    <property type="entry name" value="NusB-like_sf"/>
</dbReference>
<dbReference type="GO" id="GO:0006353">
    <property type="term" value="P:DNA-templated transcription termination"/>
    <property type="evidence" value="ECO:0007669"/>
    <property type="project" value="UniProtKB-UniRule"/>
</dbReference>
<evidence type="ECO:0000256" key="3">
    <source>
        <dbReference type="ARBA" id="ARBA00022884"/>
    </source>
</evidence>
<keyword evidence="3 6" id="KW-0694">RNA-binding</keyword>
<dbReference type="GO" id="GO:0005829">
    <property type="term" value="C:cytosol"/>
    <property type="evidence" value="ECO:0007669"/>
    <property type="project" value="TreeGrafter"/>
</dbReference>
<comment type="similarity">
    <text evidence="1 6">Belongs to the NusB family.</text>
</comment>
<evidence type="ECO:0000259" key="8">
    <source>
        <dbReference type="Pfam" id="PF01029"/>
    </source>
</evidence>
<dbReference type="InterPro" id="IPR011605">
    <property type="entry name" value="NusB_fam"/>
</dbReference>
<keyword evidence="2 6" id="KW-0889">Transcription antitermination</keyword>
<keyword evidence="5 6" id="KW-0804">Transcription</keyword>
<evidence type="ECO:0000256" key="5">
    <source>
        <dbReference type="ARBA" id="ARBA00023163"/>
    </source>
</evidence>
<organism evidence="9 10">
    <name type="scientific">Kocuria palustris PEL</name>
    <dbReference type="NCBI Taxonomy" id="1236550"/>
    <lineage>
        <taxon>Bacteria</taxon>
        <taxon>Bacillati</taxon>
        <taxon>Actinomycetota</taxon>
        <taxon>Actinomycetes</taxon>
        <taxon>Micrococcales</taxon>
        <taxon>Micrococcaceae</taxon>
        <taxon>Kocuria</taxon>
    </lineage>
</organism>
<dbReference type="AlphaFoldDB" id="M2YHF4"/>
<dbReference type="HAMAP" id="MF_00073">
    <property type="entry name" value="NusB"/>
    <property type="match status" value="1"/>
</dbReference>
<name>M2YHF4_9MICC</name>
<evidence type="ECO:0000256" key="2">
    <source>
        <dbReference type="ARBA" id="ARBA00022814"/>
    </source>
</evidence>
<dbReference type="NCBIfam" id="TIGR01951">
    <property type="entry name" value="nusB"/>
    <property type="match status" value="1"/>
</dbReference>
<gene>
    <name evidence="6" type="primary">nusB</name>
    <name evidence="9" type="ORF">C884_00130</name>
</gene>
<dbReference type="PANTHER" id="PTHR11078:SF3">
    <property type="entry name" value="ANTITERMINATION NUSB DOMAIN-CONTAINING PROTEIN"/>
    <property type="match status" value="1"/>
</dbReference>
<keyword evidence="10" id="KW-1185">Reference proteome</keyword>
<dbReference type="GO" id="GO:0003723">
    <property type="term" value="F:RNA binding"/>
    <property type="evidence" value="ECO:0007669"/>
    <property type="project" value="UniProtKB-UniRule"/>
</dbReference>
<evidence type="ECO:0000256" key="6">
    <source>
        <dbReference type="HAMAP-Rule" id="MF_00073"/>
    </source>
</evidence>
<evidence type="ECO:0000256" key="7">
    <source>
        <dbReference type="SAM" id="MobiDB-lite"/>
    </source>
</evidence>
<dbReference type="EMBL" id="ANHZ02000001">
    <property type="protein sequence ID" value="EME37935.1"/>
    <property type="molecule type" value="Genomic_DNA"/>
</dbReference>